<evidence type="ECO:0000256" key="1">
    <source>
        <dbReference type="ARBA" id="ARBA00004123"/>
    </source>
</evidence>
<dbReference type="KEGG" id="bbrx:BRETT_001323"/>
<comment type="subcellular location">
    <subcellularLocation>
        <location evidence="1 7">Nucleus</location>
    </subcellularLocation>
</comment>
<dbReference type="GeneID" id="64573248"/>
<feature type="region of interest" description="Disordered" evidence="8">
    <location>
        <begin position="278"/>
        <end position="300"/>
    </location>
</feature>
<evidence type="ECO:0000256" key="7">
    <source>
        <dbReference type="RuleBase" id="RU364059"/>
    </source>
</evidence>
<comment type="similarity">
    <text evidence="2 7">Belongs to the Mediator complex subunit 1 family.</text>
</comment>
<dbReference type="EMBL" id="CP063136">
    <property type="protein sequence ID" value="QOU21598.1"/>
    <property type="molecule type" value="Genomic_DNA"/>
</dbReference>
<keyword evidence="3 7" id="KW-0805">Transcription regulation</keyword>
<name>A0A871RCV3_DEKBR</name>
<evidence type="ECO:0000313" key="11">
    <source>
        <dbReference type="Proteomes" id="UP000663131"/>
    </source>
</evidence>
<dbReference type="InterPro" id="IPR019680">
    <property type="entry name" value="Mediator_Med1"/>
</dbReference>
<reference evidence="10" key="2">
    <citation type="journal article" name="BMC Genomics">
        <title>New genome assemblies reveal patterns of domestication and adaptation across Brettanomyces (Dekkera) species.</title>
        <authorList>
            <person name="Roach M.J."/>
            <person name="Borneman A.R."/>
        </authorList>
    </citation>
    <scope>NUCLEOTIDE SEQUENCE</scope>
    <source>
        <strain evidence="10">UCD 2041</strain>
    </source>
</reference>
<evidence type="ECO:0000259" key="9">
    <source>
        <dbReference type="Pfam" id="PF10744"/>
    </source>
</evidence>
<organism evidence="10 11">
    <name type="scientific">Dekkera bruxellensis</name>
    <name type="common">Brettanomyces custersii</name>
    <dbReference type="NCBI Taxonomy" id="5007"/>
    <lineage>
        <taxon>Eukaryota</taxon>
        <taxon>Fungi</taxon>
        <taxon>Dikarya</taxon>
        <taxon>Ascomycota</taxon>
        <taxon>Saccharomycotina</taxon>
        <taxon>Pichiomycetes</taxon>
        <taxon>Pichiales</taxon>
        <taxon>Pichiaceae</taxon>
        <taxon>Brettanomyces</taxon>
    </lineage>
</organism>
<evidence type="ECO:0000256" key="8">
    <source>
        <dbReference type="SAM" id="MobiDB-lite"/>
    </source>
</evidence>
<comment type="function">
    <text evidence="7">Component of the Mediator complex, a coactivator involved in the regulated transcription of nearly all RNA polymerase II-dependent genes. Mediator functions as a bridge to convey information from gene-specific regulatory proteins to the basal RNA polymerase II transcription machinery. Mediator is recruited to promoters by direct interactions with regulatory proteins and serves as a scaffold for the assembly of a functional preinitiation complex with RNA polymerase II and the general transcription factors.</text>
</comment>
<dbReference type="GO" id="GO:0016592">
    <property type="term" value="C:mediator complex"/>
    <property type="evidence" value="ECO:0007669"/>
    <property type="project" value="InterPro"/>
</dbReference>
<evidence type="ECO:0000256" key="2">
    <source>
        <dbReference type="ARBA" id="ARBA00006210"/>
    </source>
</evidence>
<evidence type="ECO:0000256" key="4">
    <source>
        <dbReference type="ARBA" id="ARBA00023159"/>
    </source>
</evidence>
<dbReference type="GO" id="GO:0003712">
    <property type="term" value="F:transcription coregulator activity"/>
    <property type="evidence" value="ECO:0007669"/>
    <property type="project" value="InterPro"/>
</dbReference>
<reference evidence="10" key="1">
    <citation type="submission" date="2020-10" db="EMBL/GenBank/DDBJ databases">
        <authorList>
            <person name="Palmer J.M."/>
        </authorList>
    </citation>
    <scope>NUCLEOTIDE SEQUENCE</scope>
    <source>
        <strain evidence="10">UCD 2041</strain>
    </source>
</reference>
<evidence type="ECO:0000313" key="10">
    <source>
        <dbReference type="EMBL" id="QOU21598.1"/>
    </source>
</evidence>
<dbReference type="PANTHER" id="PTHR35041:SF4">
    <property type="entry name" value="MEDIATOR OF RNA POLYMERASE II TRANSCRIPTION SUBUNIT 1"/>
    <property type="match status" value="1"/>
</dbReference>
<keyword evidence="6 7" id="KW-0539">Nucleus</keyword>
<keyword evidence="4 7" id="KW-0010">Activator</keyword>
<feature type="domain" description="Mediator complex subunit Med1" evidence="9">
    <location>
        <begin position="15"/>
        <end position="457"/>
    </location>
</feature>
<dbReference type="GO" id="GO:0045944">
    <property type="term" value="P:positive regulation of transcription by RNA polymerase II"/>
    <property type="evidence" value="ECO:0007669"/>
    <property type="project" value="UniProtKB-ARBA"/>
</dbReference>
<feature type="compositionally biased region" description="Basic and acidic residues" evidence="8">
    <location>
        <begin position="278"/>
        <end position="287"/>
    </location>
</feature>
<sequence length="591" mass="67004">MPKVDPELLAPLAKISDILLKRPGKVCIDSIKRLSNIYGFETFTDTLKVDTKPGSIEKNLVYTIESHAGTPIGPDSEDQLVHRLSLSGKILLIDIDFYKDKVRAVSISSAINIQPIEGRMYDFLKGSDRFDSVQRILLRNLQNATLDQFNKNLRILSQFDRLSMNSPNDLFNFFNQLAYNLVCAHNYDVEVLGVKSKEEFKGFKSHPLTLEETKIDTEAGYSGIGQLLMNQQNKIGLFLQYWEDNRFVNRQLDQDKDIQTQESLNPYQIHFKITENVHSERSEHADSESPAISASGKDPDAMDVAEITTENGNGSNLKPKWFQDGRWTIGQADAILNSNLELLVLEMCPSVWIPEDMLMELGIDRYEVRSNDNDFFNDNQHQDLKDPVLDGLYMCVNRQHSVDLDLAAGSKQFRLEFLVGCPMVKIFKITIEHMNKISALLGNLRTWCLVNSIMRNLVAESSPETIMRIENGGQTARLHPDGLADASKAAIPLPDKPEKTDVVSIDEELRLDVVLRDYETEKEDQQAENLTDTDTAMYTIAVQNIRCNELVLRTGKGVFTIKNGLVYPKTEAEEYPARILNKTEMISRIFS</sequence>
<dbReference type="AlphaFoldDB" id="A0A871RCV3"/>
<protein>
    <recommendedName>
        <fullName evidence="7">Mediator of RNA polymerase II transcription subunit 1</fullName>
    </recommendedName>
    <alternativeName>
        <fullName evidence="7">Mediator complex subunit 1</fullName>
    </alternativeName>
</protein>
<dbReference type="PANTHER" id="PTHR35041">
    <property type="entry name" value="MEDIATOR OF RNA POLYMERASE II TRANSCRIPTION SUBUNIT 1"/>
    <property type="match status" value="1"/>
</dbReference>
<dbReference type="Pfam" id="PF10744">
    <property type="entry name" value="Med1"/>
    <property type="match status" value="1"/>
</dbReference>
<dbReference type="RefSeq" id="XP_041138091.1">
    <property type="nucleotide sequence ID" value="XM_041279877.1"/>
</dbReference>
<evidence type="ECO:0000256" key="5">
    <source>
        <dbReference type="ARBA" id="ARBA00023163"/>
    </source>
</evidence>
<evidence type="ECO:0000256" key="3">
    <source>
        <dbReference type="ARBA" id="ARBA00023015"/>
    </source>
</evidence>
<accession>A0A871RCV3</accession>
<evidence type="ECO:0000256" key="6">
    <source>
        <dbReference type="ARBA" id="ARBA00023242"/>
    </source>
</evidence>
<proteinExistence type="inferred from homology"/>
<dbReference type="OrthoDB" id="5310959at2759"/>
<dbReference type="Proteomes" id="UP000663131">
    <property type="component" value="Chromosome 8"/>
</dbReference>
<keyword evidence="5 7" id="KW-0804">Transcription</keyword>
<gene>
    <name evidence="10" type="ORF">BRETT_001323</name>
</gene>